<feature type="compositionally biased region" description="Polar residues" evidence="2">
    <location>
        <begin position="478"/>
        <end position="493"/>
    </location>
</feature>
<keyword evidence="1" id="KW-0040">ANK repeat</keyword>
<dbReference type="GO" id="GO:0008063">
    <property type="term" value="P:Toll signaling pathway"/>
    <property type="evidence" value="ECO:0007669"/>
    <property type="project" value="UniProtKB-ARBA"/>
</dbReference>
<dbReference type="GO" id="GO:0048935">
    <property type="term" value="P:peripheral nervous system neuron development"/>
    <property type="evidence" value="ECO:0007669"/>
    <property type="project" value="UniProtKB-ARBA"/>
</dbReference>
<dbReference type="GO" id="GO:0045087">
    <property type="term" value="P:innate immune response"/>
    <property type="evidence" value="ECO:0007669"/>
    <property type="project" value="UniProtKB-ARBA"/>
</dbReference>
<dbReference type="PROSITE" id="PS50254">
    <property type="entry name" value="REL_2"/>
    <property type="match status" value="1"/>
</dbReference>
<organism evidence="4 5">
    <name type="scientific">Penaeus vannamei</name>
    <name type="common">Whiteleg shrimp</name>
    <name type="synonym">Litopenaeus vannamei</name>
    <dbReference type="NCBI Taxonomy" id="6689"/>
    <lineage>
        <taxon>Eukaryota</taxon>
        <taxon>Metazoa</taxon>
        <taxon>Ecdysozoa</taxon>
        <taxon>Arthropoda</taxon>
        <taxon>Crustacea</taxon>
        <taxon>Multicrustacea</taxon>
        <taxon>Malacostraca</taxon>
        <taxon>Eumalacostraca</taxon>
        <taxon>Eucarida</taxon>
        <taxon>Decapoda</taxon>
        <taxon>Dendrobranchiata</taxon>
        <taxon>Penaeoidea</taxon>
        <taxon>Penaeidae</taxon>
        <taxon>Penaeus</taxon>
    </lineage>
</organism>
<dbReference type="Pfam" id="PF12796">
    <property type="entry name" value="Ank_2"/>
    <property type="match status" value="1"/>
</dbReference>
<dbReference type="OrthoDB" id="10254686at2759"/>
<feature type="domain" description="RHD" evidence="3">
    <location>
        <begin position="47"/>
        <end position="255"/>
    </location>
</feature>
<dbReference type="GO" id="GO:0005654">
    <property type="term" value="C:nucleoplasm"/>
    <property type="evidence" value="ECO:0007669"/>
    <property type="project" value="UniProtKB-ARBA"/>
</dbReference>
<dbReference type="InterPro" id="IPR011539">
    <property type="entry name" value="RHD_DNA_bind_dom"/>
</dbReference>
<dbReference type="GO" id="GO:0002225">
    <property type="term" value="P:positive regulation of antimicrobial peptide production"/>
    <property type="evidence" value="ECO:0007669"/>
    <property type="project" value="UniProtKB-ARBA"/>
</dbReference>
<feature type="compositionally biased region" description="Acidic residues" evidence="2">
    <location>
        <begin position="968"/>
        <end position="977"/>
    </location>
</feature>
<feature type="compositionally biased region" description="Polar residues" evidence="2">
    <location>
        <begin position="11"/>
        <end position="22"/>
    </location>
</feature>
<dbReference type="InterPro" id="IPR037059">
    <property type="entry name" value="RHD_DNA_bind_dom_sf"/>
</dbReference>
<feature type="region of interest" description="Disordered" evidence="2">
    <location>
        <begin position="438"/>
        <end position="548"/>
    </location>
</feature>
<dbReference type="CDD" id="cd01177">
    <property type="entry name" value="IPT_NFkappaB"/>
    <property type="match status" value="1"/>
</dbReference>
<dbReference type="GO" id="GO:0005737">
    <property type="term" value="C:cytoplasm"/>
    <property type="evidence" value="ECO:0007669"/>
    <property type="project" value="InterPro"/>
</dbReference>
<feature type="region of interest" description="Disordered" evidence="2">
    <location>
        <begin position="1"/>
        <end position="29"/>
    </location>
</feature>
<dbReference type="GO" id="GO:0035206">
    <property type="term" value="P:regulation of hemocyte proliferation"/>
    <property type="evidence" value="ECO:0007669"/>
    <property type="project" value="UniProtKB-ARBA"/>
</dbReference>
<dbReference type="CDD" id="cd08310">
    <property type="entry name" value="Death_NFkB-like"/>
    <property type="match status" value="1"/>
</dbReference>
<dbReference type="InterPro" id="IPR032397">
    <property type="entry name" value="RHD_dimer"/>
</dbReference>
<reference evidence="4 5" key="1">
    <citation type="submission" date="2018-04" db="EMBL/GenBank/DDBJ databases">
        <authorList>
            <person name="Zhang X."/>
            <person name="Yuan J."/>
            <person name="Li F."/>
            <person name="Xiang J."/>
        </authorList>
    </citation>
    <scope>NUCLEOTIDE SEQUENCE [LARGE SCALE GENOMIC DNA]</scope>
    <source>
        <tissue evidence="4">Muscle</tissue>
    </source>
</reference>
<proteinExistence type="predicted"/>
<dbReference type="Pfam" id="PF16179">
    <property type="entry name" value="RHD_dimer"/>
    <property type="match status" value="1"/>
</dbReference>
<dbReference type="Gene3D" id="2.60.40.10">
    <property type="entry name" value="Immunoglobulins"/>
    <property type="match status" value="1"/>
</dbReference>
<dbReference type="SUPFAM" id="SSF47986">
    <property type="entry name" value="DEATH domain"/>
    <property type="match status" value="1"/>
</dbReference>
<dbReference type="SMART" id="SM00429">
    <property type="entry name" value="IPT"/>
    <property type="match status" value="1"/>
</dbReference>
<dbReference type="Proteomes" id="UP000283509">
    <property type="component" value="Unassembled WGS sequence"/>
</dbReference>
<dbReference type="EMBL" id="QCYY01000017">
    <property type="protein sequence ID" value="ROT86073.1"/>
    <property type="molecule type" value="Genomic_DNA"/>
</dbReference>
<dbReference type="Pfam" id="PF00023">
    <property type="entry name" value="Ank"/>
    <property type="match status" value="2"/>
</dbReference>
<dbReference type="GO" id="GO:0000981">
    <property type="term" value="F:DNA-binding transcription factor activity, RNA polymerase II-specific"/>
    <property type="evidence" value="ECO:0007669"/>
    <property type="project" value="TreeGrafter"/>
</dbReference>
<feature type="compositionally biased region" description="Polar residues" evidence="2">
    <location>
        <begin position="438"/>
        <end position="454"/>
    </location>
</feature>
<dbReference type="Gene3D" id="1.10.533.10">
    <property type="entry name" value="Death Domain, Fas"/>
    <property type="match status" value="1"/>
</dbReference>
<dbReference type="InterPro" id="IPR002110">
    <property type="entry name" value="Ankyrin_rpt"/>
</dbReference>
<feature type="repeat" description="ANK" evidence="1">
    <location>
        <begin position="926"/>
        <end position="958"/>
    </location>
</feature>
<dbReference type="STRING" id="6689.A0A3R7MN06"/>
<evidence type="ECO:0000313" key="5">
    <source>
        <dbReference type="Proteomes" id="UP000283509"/>
    </source>
</evidence>
<evidence type="ECO:0000256" key="2">
    <source>
        <dbReference type="SAM" id="MobiDB-lite"/>
    </source>
</evidence>
<sequence>MVRGDRGGMSSPYSGESASPYSDHSAGVPSPPTVVTAYNRPYEAVHHDGAFIQILEQPQSKFRFRYKSEMVGTHGQLKADRSDKNKAVFPTVKLAKWNHGPAVIRLMLYTAEDNINQRKRHVHELSGKQCCKETGICEVVVDEKVDYTAVFQNLGIIHIAKRDTKDIILQRKKEELITHARLRKPHLSYEDIRRSITQSDNKRMEEEAEEEAKNMDLNKVVLRFQAFQYDKKIESYRPVTLPVDSDIVYNLKNATTGELKIVRMSACSAPCTGGTEIWLLVEKVRRNNVQIKFFELDENDREVWSGYGDFTDADVHHQYAIVFKTPRYRYTNLSTAVRVKVQLERPTDRDTSEPLDFTFMPDTLKRRRMLIENAQEEGKRHPSFPPAKRPANFNNYASEAIDLSYNMRNPRGQEDSMPTPDILELLVGVSDFPNSNGLSPYTLEMSNQSPQHTVPSPGHPSDSSTHELYSPIHPGSVGTPNTEFTTINNSLLQVPSPGHPVPNSPQYSVMSPGEHSVGSPQSQYQGSGNFGGGNMSQQYSQSQSPQYIQSPSPIMMTQQIGSQLIQGAVDNWLTQQPNNIQLQQQQMQPQALQPQNNVPEFDLPSCFNIVGGLGPDATLMDMLEVADDQLAFESGLIGNSDIKADYGGKMDSKKKQKDQAVSSGQDVDELTKMISNVRVDDSRGNRNPQSQVDSMNQHPTQSVDVAFKVAISAAECLQAYAATGDISLLLATHRYLLAVQNNQGDTALHTAVSNKNIEAFNKILKACEKIRPQDLLNAQNFARETALHQAVRGNETIMVRRLVAMPGCDVSIVDAQGNTPVHCAAEMQSIQCLEALLTRPVNGVRSAVTQAINVYNYQGETPLHLAVINGNLDSVRMLVDAGAQVHLCERKRGANPLHLAVMHGHHEIARYLLDLTSVTIEAGLFDGNTALHLAAQQRDSEMCKILLRHNADPNAKNMLQKRKKLSESEEDEEEEEEISSRKVEEEDDDSEEEPDCYTPLDYAGNDAEILSILRGEVIQEEEEEQGAQAQEEVVGTKAGPLHSALDSGIDISVTDIQYSDGPGEDDSVGELSERVRERLASHLSGDTWRHLAQLLDLDYMVPCLAGEPSPASTLLHPDNMKSVSLEKLRECLTVLGLKECVAVLDQA</sequence>
<dbReference type="SUPFAM" id="SSF48403">
    <property type="entry name" value="Ankyrin repeat"/>
    <property type="match status" value="1"/>
</dbReference>
<dbReference type="InterPro" id="IPR008967">
    <property type="entry name" value="p53-like_TF_DNA-bd_sf"/>
</dbReference>
<dbReference type="Gene3D" id="2.60.40.340">
    <property type="entry name" value="Rel homology domain (RHD), DNA-binding domain"/>
    <property type="match status" value="1"/>
</dbReference>
<dbReference type="InterPro" id="IPR011029">
    <property type="entry name" value="DEATH-like_dom_sf"/>
</dbReference>
<dbReference type="InterPro" id="IPR014756">
    <property type="entry name" value="Ig_E-set"/>
</dbReference>
<dbReference type="Gene3D" id="1.25.40.20">
    <property type="entry name" value="Ankyrin repeat-containing domain"/>
    <property type="match status" value="2"/>
</dbReference>
<accession>A0A3R7MN06</accession>
<dbReference type="InterPro" id="IPR002909">
    <property type="entry name" value="IPT_dom"/>
</dbReference>
<feature type="compositionally biased region" description="Polar residues" evidence="2">
    <location>
        <begin position="518"/>
        <end position="527"/>
    </location>
</feature>
<evidence type="ECO:0000259" key="3">
    <source>
        <dbReference type="PROSITE" id="PS50254"/>
    </source>
</evidence>
<reference evidence="4 5" key="2">
    <citation type="submission" date="2019-01" db="EMBL/GenBank/DDBJ databases">
        <title>The decoding of complex shrimp genome reveals the adaptation for benthos swimmer, frequently molting mechanism and breeding impact on genome.</title>
        <authorList>
            <person name="Sun Y."/>
            <person name="Gao Y."/>
            <person name="Yu Y."/>
        </authorList>
    </citation>
    <scope>NUCLEOTIDE SEQUENCE [LARGE SCALE GENOMIC DNA]</scope>
    <source>
        <tissue evidence="4">Muscle</tissue>
    </source>
</reference>
<protein>
    <submittedName>
        <fullName evidence="4">NF-kB transcription factor Relish</fullName>
    </submittedName>
</protein>
<comment type="caution">
    <text evidence="4">The sequence shown here is derived from an EMBL/GenBank/DDBJ whole genome shotgun (WGS) entry which is preliminary data.</text>
</comment>
<dbReference type="PANTHER" id="PTHR24169">
    <property type="entry name" value="NUCLEAR FACTOR NF-KAPPA-B PROTEIN"/>
    <property type="match status" value="1"/>
</dbReference>
<dbReference type="PROSITE" id="PS50297">
    <property type="entry name" value="ANK_REP_REGION"/>
    <property type="match status" value="3"/>
</dbReference>
<dbReference type="PRINTS" id="PR00057">
    <property type="entry name" value="NFKBTNSCPFCT"/>
</dbReference>
<feature type="region of interest" description="Disordered" evidence="2">
    <location>
        <begin position="647"/>
        <end position="667"/>
    </location>
</feature>
<dbReference type="PROSITE" id="PS50088">
    <property type="entry name" value="ANK_REPEAT"/>
    <property type="match status" value="3"/>
</dbReference>
<feature type="repeat" description="ANK" evidence="1">
    <location>
        <begin position="858"/>
        <end position="890"/>
    </location>
</feature>
<dbReference type="SUPFAM" id="SSF81296">
    <property type="entry name" value="E set domains"/>
    <property type="match status" value="1"/>
</dbReference>
<dbReference type="GO" id="GO:0000978">
    <property type="term" value="F:RNA polymerase II cis-regulatory region sequence-specific DNA binding"/>
    <property type="evidence" value="ECO:0007669"/>
    <property type="project" value="TreeGrafter"/>
</dbReference>
<name>A0A3R7MN06_PENVA</name>
<dbReference type="Pfam" id="PF00554">
    <property type="entry name" value="RHD_DNA_bind"/>
    <property type="match status" value="1"/>
</dbReference>
<dbReference type="CDD" id="cd07884">
    <property type="entry name" value="RHD-n_Relish"/>
    <property type="match status" value="1"/>
</dbReference>
<dbReference type="SMART" id="SM00248">
    <property type="entry name" value="ANK"/>
    <property type="match status" value="6"/>
</dbReference>
<dbReference type="SUPFAM" id="SSF49417">
    <property type="entry name" value="p53-like transcription factors"/>
    <property type="match status" value="1"/>
</dbReference>
<feature type="compositionally biased region" description="Low complexity" evidence="2">
    <location>
        <begin position="536"/>
        <end position="548"/>
    </location>
</feature>
<dbReference type="GO" id="GO:0007249">
    <property type="term" value="P:canonical NF-kappaB signal transduction"/>
    <property type="evidence" value="ECO:0007669"/>
    <property type="project" value="UniProtKB-ARBA"/>
</dbReference>
<dbReference type="InterPro" id="IPR033926">
    <property type="entry name" value="IPT_NFkappaB"/>
</dbReference>
<feature type="region of interest" description="Disordered" evidence="2">
    <location>
        <begin position="957"/>
        <end position="1002"/>
    </location>
</feature>
<dbReference type="InterPro" id="IPR036770">
    <property type="entry name" value="Ankyrin_rpt-contain_sf"/>
</dbReference>
<dbReference type="PANTHER" id="PTHR24169:SF28">
    <property type="entry name" value="NUCLEAR FACTOR NF-KAPPA-B P110 SUBUNIT"/>
    <property type="match status" value="1"/>
</dbReference>
<evidence type="ECO:0000313" key="4">
    <source>
        <dbReference type="EMBL" id="ROT86073.1"/>
    </source>
</evidence>
<feature type="compositionally biased region" description="Acidic residues" evidence="2">
    <location>
        <begin position="985"/>
        <end position="995"/>
    </location>
</feature>
<dbReference type="AlphaFoldDB" id="A0A3R7MN06"/>
<keyword evidence="5" id="KW-1185">Reference proteome</keyword>
<evidence type="ECO:0000256" key="1">
    <source>
        <dbReference type="PROSITE-ProRule" id="PRU00023"/>
    </source>
</evidence>
<dbReference type="PRINTS" id="PR01415">
    <property type="entry name" value="ANKYRIN"/>
</dbReference>
<dbReference type="InterPro" id="IPR000451">
    <property type="entry name" value="NFkB/Dor"/>
</dbReference>
<dbReference type="InterPro" id="IPR013783">
    <property type="entry name" value="Ig-like_fold"/>
</dbReference>
<gene>
    <name evidence="4" type="ORF">C7M84_005387</name>
</gene>
<dbReference type="FunFam" id="2.60.40.10:FF:000046">
    <property type="entry name" value="Nuclear factor NF-kappa-B p105 subunit"/>
    <property type="match status" value="1"/>
</dbReference>
<feature type="repeat" description="ANK" evidence="1">
    <location>
        <begin position="892"/>
        <end position="914"/>
    </location>
</feature>